<dbReference type="AlphaFoldDB" id="A0A9W4SMT7"/>
<protein>
    <submittedName>
        <fullName evidence="1">6605_t:CDS:1</fullName>
    </submittedName>
</protein>
<dbReference type="Gene3D" id="3.90.960.10">
    <property type="entry name" value="YbaK/aminoacyl-tRNA synthetase-associated domain"/>
    <property type="match status" value="1"/>
</dbReference>
<dbReference type="Proteomes" id="UP001153678">
    <property type="component" value="Unassembled WGS sequence"/>
</dbReference>
<proteinExistence type="predicted"/>
<organism evidence="1 2">
    <name type="scientific">Funneliformis geosporum</name>
    <dbReference type="NCBI Taxonomy" id="1117311"/>
    <lineage>
        <taxon>Eukaryota</taxon>
        <taxon>Fungi</taxon>
        <taxon>Fungi incertae sedis</taxon>
        <taxon>Mucoromycota</taxon>
        <taxon>Glomeromycotina</taxon>
        <taxon>Glomeromycetes</taxon>
        <taxon>Glomerales</taxon>
        <taxon>Glomeraceae</taxon>
        <taxon>Funneliformis</taxon>
    </lineage>
</organism>
<dbReference type="InterPro" id="IPR036754">
    <property type="entry name" value="YbaK/aa-tRNA-synt-asso_dom_sf"/>
</dbReference>
<evidence type="ECO:0000313" key="2">
    <source>
        <dbReference type="Proteomes" id="UP001153678"/>
    </source>
</evidence>
<dbReference type="CDD" id="cd04332">
    <property type="entry name" value="YbaK_like"/>
    <property type="match status" value="1"/>
</dbReference>
<dbReference type="GO" id="GO:0002161">
    <property type="term" value="F:aminoacyl-tRNA deacylase activity"/>
    <property type="evidence" value="ECO:0007669"/>
    <property type="project" value="InterPro"/>
</dbReference>
<sequence length="236" mass="27400">MEDLFSFNNDDYVKERLNELINQVSKLYSSKNIIAHYLDHFKRKAILTKLDDNAPESVKRVEKACNDFGIHNVSRFYHVESDYYNWELQRRAFRLIAPSINHLCKSVIFENTRCSHDSIDDPLNSRYYCVITQYVGSINTQKLLNFVRTLRHKQLSKKNYNFRVADEEKSIQLTGFESNGVSPIGMTFRIPIILTNAITELQPPVFYLGAGHIDWKLALPINSFIHATNCFIADLS</sequence>
<dbReference type="SUPFAM" id="SSF55826">
    <property type="entry name" value="YbaK/ProRS associated domain"/>
    <property type="match status" value="1"/>
</dbReference>
<name>A0A9W4SMT7_9GLOM</name>
<dbReference type="OrthoDB" id="1058301at2759"/>
<dbReference type="PANTHER" id="PTHR30411">
    <property type="entry name" value="CYTOPLASMIC PROTEIN"/>
    <property type="match status" value="1"/>
</dbReference>
<keyword evidence="2" id="KW-1185">Reference proteome</keyword>
<evidence type="ECO:0000313" key="1">
    <source>
        <dbReference type="EMBL" id="CAI2174015.1"/>
    </source>
</evidence>
<dbReference type="PANTHER" id="PTHR30411:SF4">
    <property type="entry name" value="YBAK_AMINOACYL-TRNA SYNTHETASE-ASSOCIATED DOMAIN-CONTAINING PROTEIN"/>
    <property type="match status" value="1"/>
</dbReference>
<reference evidence="1" key="1">
    <citation type="submission" date="2022-08" db="EMBL/GenBank/DDBJ databases">
        <authorList>
            <person name="Kallberg Y."/>
            <person name="Tangrot J."/>
            <person name="Rosling A."/>
        </authorList>
    </citation>
    <scope>NUCLEOTIDE SEQUENCE</scope>
    <source>
        <strain evidence="1">Wild A</strain>
    </source>
</reference>
<comment type="caution">
    <text evidence="1">The sequence shown here is derived from an EMBL/GenBank/DDBJ whole genome shotgun (WGS) entry which is preliminary data.</text>
</comment>
<gene>
    <name evidence="1" type="ORF">FWILDA_LOCUS6377</name>
</gene>
<dbReference type="EMBL" id="CAMKVN010001148">
    <property type="protein sequence ID" value="CAI2174015.1"/>
    <property type="molecule type" value="Genomic_DNA"/>
</dbReference>
<accession>A0A9W4SMT7</accession>